<proteinExistence type="predicted"/>
<name>A0ABY7SRE6_9RHOB</name>
<organism evidence="1 2">
    <name type="scientific">Paracoccus fistulariae</name>
    <dbReference type="NCBI Taxonomy" id="658446"/>
    <lineage>
        <taxon>Bacteria</taxon>
        <taxon>Pseudomonadati</taxon>
        <taxon>Pseudomonadota</taxon>
        <taxon>Alphaproteobacteria</taxon>
        <taxon>Rhodobacterales</taxon>
        <taxon>Paracoccaceae</taxon>
        <taxon>Paracoccus</taxon>
    </lineage>
</organism>
<evidence type="ECO:0000313" key="2">
    <source>
        <dbReference type="Proteomes" id="UP001219349"/>
    </source>
</evidence>
<sequence>MYRKSIKRDAIEAPFEEMLRAMQPSRNLVDITTSMLKHAWGMRLDQQVDQKAYIARQLKATQKQIDGLVDKMIDSQSATVTKAIESRVEKLETDKLLLAEKQSQSSKPKCSFEEIFELSMVISGKPL</sequence>
<reference evidence="1 2" key="1">
    <citation type="submission" date="2021-01" db="EMBL/GenBank/DDBJ databases">
        <title>Biogeographic distribution of Paracoccus.</title>
        <authorList>
            <person name="Hollensteiner J."/>
            <person name="Leineberger J."/>
            <person name="Brinkhoff T."/>
            <person name="Daniel R."/>
        </authorList>
    </citation>
    <scope>NUCLEOTIDE SEQUENCE [LARGE SCALE GENOMIC DNA]</scope>
    <source>
        <strain evidence="1 2">KCTC 22803</strain>
    </source>
</reference>
<dbReference type="EMBL" id="CP067136">
    <property type="protein sequence ID" value="WCR08557.1"/>
    <property type="molecule type" value="Genomic_DNA"/>
</dbReference>
<evidence type="ECO:0000313" key="1">
    <source>
        <dbReference type="EMBL" id="WCR08557.1"/>
    </source>
</evidence>
<dbReference type="Proteomes" id="UP001219349">
    <property type="component" value="Chromosome"/>
</dbReference>
<gene>
    <name evidence="1" type="ORF">JHX87_07060</name>
</gene>
<protein>
    <submittedName>
        <fullName evidence="1">Uncharacterized protein</fullName>
    </submittedName>
</protein>
<dbReference type="RefSeq" id="WP_271883448.1">
    <property type="nucleotide sequence ID" value="NZ_CP067136.1"/>
</dbReference>
<keyword evidence="2" id="KW-1185">Reference proteome</keyword>
<accession>A0ABY7SRE6</accession>